<evidence type="ECO:0000256" key="1">
    <source>
        <dbReference type="ARBA" id="ARBA00007118"/>
    </source>
</evidence>
<accession>A0A4R6EH34</accession>
<evidence type="ECO:0000313" key="5">
    <source>
        <dbReference type="EMBL" id="TDN56838.1"/>
    </source>
</evidence>
<organism evidence="5 6">
    <name type="scientific">Azoarcus indigens</name>
    <dbReference type="NCBI Taxonomy" id="29545"/>
    <lineage>
        <taxon>Bacteria</taxon>
        <taxon>Pseudomonadati</taxon>
        <taxon>Pseudomonadota</taxon>
        <taxon>Betaproteobacteria</taxon>
        <taxon>Rhodocyclales</taxon>
        <taxon>Zoogloeaceae</taxon>
        <taxon>Azoarcus</taxon>
    </lineage>
</organism>
<dbReference type="RefSeq" id="WP_133587501.1">
    <property type="nucleotide sequence ID" value="NZ_SNVV01000001.1"/>
</dbReference>
<dbReference type="InterPro" id="IPR029479">
    <property type="entry name" value="Nitroreductase"/>
</dbReference>
<dbReference type="InterPro" id="IPR000415">
    <property type="entry name" value="Nitroreductase-like"/>
</dbReference>
<feature type="domain" description="Dienelactone hydrolase" evidence="4">
    <location>
        <begin position="82"/>
        <end position="193"/>
    </location>
</feature>
<dbReference type="PANTHER" id="PTHR43673:SF10">
    <property type="entry name" value="NADH DEHYDROGENASE_NAD(P)H NITROREDUCTASE XCC3605-RELATED"/>
    <property type="match status" value="1"/>
</dbReference>
<dbReference type="Pfam" id="PF01738">
    <property type="entry name" value="DLH"/>
    <property type="match status" value="1"/>
</dbReference>
<dbReference type="Gene3D" id="3.40.50.1820">
    <property type="entry name" value="alpha/beta hydrolase"/>
    <property type="match status" value="1"/>
</dbReference>
<dbReference type="CDD" id="cd02138">
    <property type="entry name" value="TdsD-like"/>
    <property type="match status" value="1"/>
</dbReference>
<sequence length="441" mass="48106">MSLQRHLHSSPRGELPYLRAVASGNPPSSPLVVLLHGARDRGRDPEKLLAHGLGRHVSQAAERPYHFLALQIPEETAWADWEDELLARLDAVIAEANVDKQRIVLAGFSAGSAAVWHFASRHPERFAALVVVAGRLPETVIDDGLAALKRTPVWVFHGGRDERVPESQFRADLARLQALGLPVRVTFYPDADHFISDAAYSDPALQRWLASVPRRTPGAARLAHGDADPLFVNRWSPRALSGEAIDDATLFRLLEAARWAPSASNSQPWRFIYVKNGSPQWAELSTLLSDSNRLWAPKVSALVLLLSRTTFVRPGESDPSPARNHSFDAGAAWAHFALQANLAGWHTRAIAGFDKEAARSLFEVPEDYKLEILIAVGQLGDEAELPPQLRERETLTPRRPLADLVAEGRFFFPNDAAPGTPVGASRGQTAAAAGTLVGTTG</sequence>
<protein>
    <submittedName>
        <fullName evidence="5">Dienelactone hydrolase family protein</fullName>
    </submittedName>
</protein>
<proteinExistence type="inferred from homology"/>
<dbReference type="GO" id="GO:0016491">
    <property type="term" value="F:oxidoreductase activity"/>
    <property type="evidence" value="ECO:0007669"/>
    <property type="project" value="UniProtKB-KW"/>
</dbReference>
<keyword evidence="6" id="KW-1185">Reference proteome</keyword>
<evidence type="ECO:0000259" key="4">
    <source>
        <dbReference type="Pfam" id="PF01738"/>
    </source>
</evidence>
<dbReference type="Gene3D" id="3.40.109.10">
    <property type="entry name" value="NADH Oxidase"/>
    <property type="match status" value="1"/>
</dbReference>
<dbReference type="OrthoDB" id="9802510at2"/>
<dbReference type="SUPFAM" id="SSF53474">
    <property type="entry name" value="alpha/beta-Hydrolases"/>
    <property type="match status" value="1"/>
</dbReference>
<name>A0A4R6EH34_9RHOO</name>
<dbReference type="GO" id="GO:0016787">
    <property type="term" value="F:hydrolase activity"/>
    <property type="evidence" value="ECO:0007669"/>
    <property type="project" value="UniProtKB-KW"/>
</dbReference>
<dbReference type="AlphaFoldDB" id="A0A4R6EH34"/>
<keyword evidence="2" id="KW-0560">Oxidoreductase</keyword>
<dbReference type="PANTHER" id="PTHR43673">
    <property type="entry name" value="NAD(P)H NITROREDUCTASE YDGI-RELATED"/>
    <property type="match status" value="1"/>
</dbReference>
<dbReference type="SUPFAM" id="SSF55469">
    <property type="entry name" value="FMN-dependent nitroreductase-like"/>
    <property type="match status" value="1"/>
</dbReference>
<feature type="domain" description="Nitroreductase" evidence="3">
    <location>
        <begin position="233"/>
        <end position="277"/>
    </location>
</feature>
<dbReference type="EMBL" id="SNVV01000001">
    <property type="protein sequence ID" value="TDN56838.1"/>
    <property type="molecule type" value="Genomic_DNA"/>
</dbReference>
<keyword evidence="5" id="KW-0378">Hydrolase</keyword>
<dbReference type="Proteomes" id="UP000295129">
    <property type="component" value="Unassembled WGS sequence"/>
</dbReference>
<reference evidence="5 6" key="1">
    <citation type="submission" date="2019-03" db="EMBL/GenBank/DDBJ databases">
        <title>Genomic Encyclopedia of Type Strains, Phase IV (KMG-IV): sequencing the most valuable type-strain genomes for metagenomic binning, comparative biology and taxonomic classification.</title>
        <authorList>
            <person name="Goeker M."/>
        </authorList>
    </citation>
    <scope>NUCLEOTIDE SEQUENCE [LARGE SCALE GENOMIC DNA]</scope>
    <source>
        <strain evidence="5 6">DSM 12121</strain>
    </source>
</reference>
<comment type="similarity">
    <text evidence="1">Belongs to the nitroreductase family.</text>
</comment>
<evidence type="ECO:0000256" key="2">
    <source>
        <dbReference type="ARBA" id="ARBA00023002"/>
    </source>
</evidence>
<gene>
    <name evidence="5" type="ORF">C7389_101217</name>
</gene>
<evidence type="ECO:0000313" key="6">
    <source>
        <dbReference type="Proteomes" id="UP000295129"/>
    </source>
</evidence>
<dbReference type="InterPro" id="IPR029058">
    <property type="entry name" value="AB_hydrolase_fold"/>
</dbReference>
<comment type="caution">
    <text evidence="5">The sequence shown here is derived from an EMBL/GenBank/DDBJ whole genome shotgun (WGS) entry which is preliminary data.</text>
</comment>
<evidence type="ECO:0000259" key="3">
    <source>
        <dbReference type="Pfam" id="PF00881"/>
    </source>
</evidence>
<dbReference type="InterPro" id="IPR002925">
    <property type="entry name" value="Dienelactn_hydro"/>
</dbReference>
<dbReference type="Pfam" id="PF00881">
    <property type="entry name" value="Nitroreductase"/>
    <property type="match status" value="1"/>
</dbReference>